<evidence type="ECO:0000313" key="2">
    <source>
        <dbReference type="Proteomes" id="UP001209737"/>
    </source>
</evidence>
<dbReference type="EMBL" id="JAMQPV010000001">
    <property type="protein sequence ID" value="MCW7460784.1"/>
    <property type="molecule type" value="Genomic_DNA"/>
</dbReference>
<reference evidence="1 2" key="1">
    <citation type="submission" date="2022-06" db="EMBL/GenBank/DDBJ databases">
        <title>Leptospira isolates from biofilms formed at urban environments.</title>
        <authorList>
            <person name="Ribeiro P.S."/>
            <person name="Sousa T."/>
            <person name="Carvalho N."/>
            <person name="Aburjaile F."/>
            <person name="Neves F."/>
            <person name="Oliveira D."/>
            <person name="Blanco L."/>
            <person name="Lima J."/>
            <person name="Costa F."/>
            <person name="Brenig B."/>
            <person name="Soares S."/>
            <person name="Ramos R."/>
            <person name="Goes-Neto A."/>
            <person name="Matiuzzi M."/>
            <person name="Azevedo V."/>
            <person name="Ristow P."/>
        </authorList>
    </citation>
    <scope>NUCLEOTIDE SEQUENCE [LARGE SCALE GENOMIC DNA]</scope>
    <source>
        <strain evidence="1 2">VSF25</strain>
    </source>
</reference>
<evidence type="ECO:0008006" key="3">
    <source>
        <dbReference type="Google" id="ProtNLM"/>
    </source>
</evidence>
<gene>
    <name evidence="1" type="ORF">ND812_01655</name>
</gene>
<evidence type="ECO:0000313" key="1">
    <source>
        <dbReference type="EMBL" id="MCW7460784.1"/>
    </source>
</evidence>
<accession>A0ABT3LSV2</accession>
<proteinExistence type="predicted"/>
<dbReference type="Proteomes" id="UP001209737">
    <property type="component" value="Unassembled WGS sequence"/>
</dbReference>
<sequence>MWKETIPILEGMKKILLKYRHGFLLIFPLLLVIFSYREADTRFSYDLSRFFEKTDHSKEEAVIVSYLTQKDSSKISLRRKKELARAIVRFSQKLQLPDGTLLGDYPPVPSLFLLAWAKTRTDFQPINEKGYGILALSEFFVREFEMSSGAKINRDYDIQLDSIQFKIVILKLKEYLAEGKSVKDAYQLLYKNNIPPNEWEILISNYKKIYEYVISESKP</sequence>
<organism evidence="1 2">
    <name type="scientific">Leptospira limi</name>
    <dbReference type="NCBI Taxonomy" id="2950023"/>
    <lineage>
        <taxon>Bacteria</taxon>
        <taxon>Pseudomonadati</taxon>
        <taxon>Spirochaetota</taxon>
        <taxon>Spirochaetia</taxon>
        <taxon>Leptospirales</taxon>
        <taxon>Leptospiraceae</taxon>
        <taxon>Leptospira</taxon>
    </lineage>
</organism>
<protein>
    <recommendedName>
        <fullName evidence="3">Transglycosylase SLT domain-containing protein</fullName>
    </recommendedName>
</protein>
<name>A0ABT3LSV2_9LEPT</name>
<comment type="caution">
    <text evidence="1">The sequence shown here is derived from an EMBL/GenBank/DDBJ whole genome shotgun (WGS) entry which is preliminary data.</text>
</comment>
<keyword evidence="2" id="KW-1185">Reference proteome</keyword>